<dbReference type="AlphaFoldDB" id="A0A372DRH0"/>
<organism evidence="1 2">
    <name type="scientific">Cognatiluteimonas weifangensis</name>
    <dbReference type="NCBI Taxonomy" id="2303539"/>
    <lineage>
        <taxon>Bacteria</taxon>
        <taxon>Pseudomonadati</taxon>
        <taxon>Pseudomonadota</taxon>
        <taxon>Gammaproteobacteria</taxon>
        <taxon>Lysobacterales</taxon>
        <taxon>Lysobacteraceae</taxon>
        <taxon>Cognatiluteimonas</taxon>
    </lineage>
</organism>
<dbReference type="EMBL" id="QVPD01000002">
    <property type="protein sequence ID" value="RFP61997.1"/>
    <property type="molecule type" value="Genomic_DNA"/>
</dbReference>
<dbReference type="Gene3D" id="3.30.300.20">
    <property type="match status" value="1"/>
</dbReference>
<reference evidence="1 2" key="1">
    <citation type="submission" date="2018-08" db="EMBL/GenBank/DDBJ databases">
        <title>Lysobacter weifangensis sp. nov., a new member of the family 'Xanthomonadaceae', isolated from soil in a farmland.</title>
        <authorList>
            <person name="Zhao H."/>
        </authorList>
    </citation>
    <scope>NUCLEOTIDE SEQUENCE [LARGE SCALE GENOMIC DNA]</scope>
    <source>
        <strain evidence="1 2">WF-2</strain>
    </source>
</reference>
<dbReference type="Pfam" id="PF02566">
    <property type="entry name" value="OsmC"/>
    <property type="match status" value="1"/>
</dbReference>
<evidence type="ECO:0000313" key="2">
    <source>
        <dbReference type="Proteomes" id="UP000262917"/>
    </source>
</evidence>
<protein>
    <submittedName>
        <fullName evidence="1">OsmC family peroxiredoxin</fullName>
    </submittedName>
</protein>
<dbReference type="InterPro" id="IPR015946">
    <property type="entry name" value="KH_dom-like_a/b"/>
</dbReference>
<accession>A0A372DRH0</accession>
<dbReference type="RefSeq" id="WP_117201673.1">
    <property type="nucleotide sequence ID" value="NZ_JBHTBK010000023.1"/>
</dbReference>
<dbReference type="Proteomes" id="UP000262917">
    <property type="component" value="Unassembled WGS sequence"/>
</dbReference>
<gene>
    <name evidence="1" type="ORF">D0Y53_02795</name>
</gene>
<keyword evidence="2" id="KW-1185">Reference proteome</keyword>
<dbReference type="InterPro" id="IPR036102">
    <property type="entry name" value="OsmC/Ohrsf"/>
</dbReference>
<comment type="caution">
    <text evidence="1">The sequence shown here is derived from an EMBL/GenBank/DDBJ whole genome shotgun (WGS) entry which is preliminary data.</text>
</comment>
<dbReference type="OrthoDB" id="5297623at2"/>
<sequence length="170" mass="18067">MNATVRPSVAAGDAGESIRLSLEQDGDFAFRIRFDDTALEPLLSDEPAPLGHDRGPNPSRLLLASIANCLSASLLFALRKHRNAPDPLRATITAATVRNADGRWRIPRAAVQIVLPGGGEDYRNLERVLAQFEQFCVVTQSVREGIDVAVTVSDGQGRVLHATGGASAGA</sequence>
<proteinExistence type="predicted"/>
<evidence type="ECO:0000313" key="1">
    <source>
        <dbReference type="EMBL" id="RFP61997.1"/>
    </source>
</evidence>
<dbReference type="SUPFAM" id="SSF82784">
    <property type="entry name" value="OsmC-like"/>
    <property type="match status" value="1"/>
</dbReference>
<name>A0A372DRH0_9GAMM</name>
<dbReference type="InterPro" id="IPR003718">
    <property type="entry name" value="OsmC/Ohr_fam"/>
</dbReference>